<protein>
    <submittedName>
        <fullName evidence="1">Cation transporter</fullName>
    </submittedName>
</protein>
<dbReference type="Gene3D" id="1.10.1740.70">
    <property type="entry name" value="ChaB"/>
    <property type="match status" value="1"/>
</dbReference>
<name>A0A846HBW9_9CYAN</name>
<evidence type="ECO:0000313" key="1">
    <source>
        <dbReference type="EMBL" id="NEU75087.1"/>
    </source>
</evidence>
<dbReference type="InterPro" id="IPR037205">
    <property type="entry name" value="ChaB_sf"/>
</dbReference>
<evidence type="ECO:0000313" key="2">
    <source>
        <dbReference type="Proteomes" id="UP000031549"/>
    </source>
</evidence>
<organism evidence="1 2">
    <name type="scientific">Hassallia byssoidea VB512170</name>
    <dbReference type="NCBI Taxonomy" id="1304833"/>
    <lineage>
        <taxon>Bacteria</taxon>
        <taxon>Bacillati</taxon>
        <taxon>Cyanobacteriota</taxon>
        <taxon>Cyanophyceae</taxon>
        <taxon>Nostocales</taxon>
        <taxon>Tolypothrichaceae</taxon>
        <taxon>Hassallia</taxon>
    </lineage>
</organism>
<accession>A0A846HBW9</accession>
<proteinExistence type="predicted"/>
<dbReference type="Pfam" id="PF06150">
    <property type="entry name" value="ChaB"/>
    <property type="match status" value="1"/>
</dbReference>
<reference evidence="1 2" key="1">
    <citation type="journal article" date="2015" name="Genome Announc.">
        <title>Draft Genome Sequence of Cyanobacterium Hassallia byssoidea Strain VB512170, Isolated from Monuments in India.</title>
        <authorList>
            <person name="Singh D."/>
            <person name="Chandrababunaidu M.M."/>
            <person name="Panda A."/>
            <person name="Sen D."/>
            <person name="Bhattacharyya S."/>
            <person name="Adhikary S.P."/>
            <person name="Tripathy S."/>
        </authorList>
    </citation>
    <scope>NUCLEOTIDE SEQUENCE [LARGE SCALE GENOMIC DNA]</scope>
    <source>
        <strain evidence="1 2">VB512170</strain>
    </source>
</reference>
<dbReference type="RefSeq" id="WP_039738099.1">
    <property type="nucleotide sequence ID" value="NZ_JTCM02000058.1"/>
</dbReference>
<dbReference type="InterPro" id="IPR009317">
    <property type="entry name" value="ChaB"/>
</dbReference>
<dbReference type="Proteomes" id="UP000031549">
    <property type="component" value="Unassembled WGS sequence"/>
</dbReference>
<sequence length="68" mass="7666">MPYQDIADLPDSVKNHLPKHAAEIFIAAFNNASKEYDEEEAAFKVAWAAVKRDYEKGEDGNWLDTPSP</sequence>
<dbReference type="SUPFAM" id="SSF140376">
    <property type="entry name" value="ChaB-like"/>
    <property type="match status" value="1"/>
</dbReference>
<keyword evidence="2" id="KW-1185">Reference proteome</keyword>
<dbReference type="EMBL" id="JTCM02000058">
    <property type="protein sequence ID" value="NEU75087.1"/>
    <property type="molecule type" value="Genomic_DNA"/>
</dbReference>
<dbReference type="AlphaFoldDB" id="A0A846HBW9"/>
<comment type="caution">
    <text evidence="1">The sequence shown here is derived from an EMBL/GenBank/DDBJ whole genome shotgun (WGS) entry which is preliminary data.</text>
</comment>
<gene>
    <name evidence="1" type="ORF">PI95_021645</name>
</gene>